<keyword evidence="1" id="KW-0472">Membrane</keyword>
<keyword evidence="3" id="KW-1185">Reference proteome</keyword>
<keyword evidence="1" id="KW-0812">Transmembrane</keyword>
<protein>
    <recommendedName>
        <fullName evidence="4">Anti-sigma factor</fullName>
    </recommendedName>
</protein>
<keyword evidence="1" id="KW-1133">Transmembrane helix</keyword>
<feature type="transmembrane region" description="Helical" evidence="1">
    <location>
        <begin position="44"/>
        <end position="64"/>
    </location>
</feature>
<dbReference type="EMBL" id="CP020918">
    <property type="protein sequence ID" value="AWG20070.1"/>
    <property type="molecule type" value="Genomic_DNA"/>
</dbReference>
<evidence type="ECO:0000256" key="1">
    <source>
        <dbReference type="SAM" id="Phobius"/>
    </source>
</evidence>
<reference evidence="2 3" key="1">
    <citation type="submission" date="2017-04" db="EMBL/GenBank/DDBJ databases">
        <title>Compelte genome sequence of WV33.</title>
        <authorList>
            <person name="Lee P.C."/>
        </authorList>
    </citation>
    <scope>NUCLEOTIDE SEQUENCE [LARGE SCALE GENOMIC DNA]</scope>
    <source>
        <strain evidence="2 3">WV33</strain>
    </source>
</reference>
<evidence type="ECO:0008006" key="4">
    <source>
        <dbReference type="Google" id="ProtNLM"/>
    </source>
</evidence>
<organism evidence="2 3">
    <name type="scientific">Flavobacterium faecale</name>
    <dbReference type="NCBI Taxonomy" id="1355330"/>
    <lineage>
        <taxon>Bacteria</taxon>
        <taxon>Pseudomonadati</taxon>
        <taxon>Bacteroidota</taxon>
        <taxon>Flavobacteriia</taxon>
        <taxon>Flavobacteriales</taxon>
        <taxon>Flavobacteriaceae</taxon>
        <taxon>Flavobacterium</taxon>
    </lineage>
</organism>
<dbReference type="AlphaFoldDB" id="A0A2S1L8J6"/>
<evidence type="ECO:0000313" key="2">
    <source>
        <dbReference type="EMBL" id="AWG20070.1"/>
    </source>
</evidence>
<name>A0A2S1L8J6_9FLAO</name>
<accession>A0A2S1L8J6</accession>
<dbReference type="OrthoDB" id="1374862at2"/>
<dbReference type="Proteomes" id="UP000244527">
    <property type="component" value="Chromosome"/>
</dbReference>
<evidence type="ECO:0000313" key="3">
    <source>
        <dbReference type="Proteomes" id="UP000244527"/>
    </source>
</evidence>
<gene>
    <name evidence="2" type="ORF">FFWV33_00315</name>
</gene>
<proteinExistence type="predicted"/>
<dbReference type="RefSeq" id="WP_108739039.1">
    <property type="nucleotide sequence ID" value="NZ_CP020918.1"/>
</dbReference>
<dbReference type="KEGG" id="ffa:FFWV33_00315"/>
<sequence>MEKDKWIEEVMDTANQIVEVAPADGLYFQIQQKLNAKKKVRKEVLWLAAASIVILASINIKVIYSDLQVEHEIEETALVASVSDSNQFYFR</sequence>